<proteinExistence type="predicted"/>
<evidence type="ECO:0000313" key="2">
    <source>
        <dbReference type="Proteomes" id="UP000516117"/>
    </source>
</evidence>
<accession>A0A7H0H378</accession>
<sequence>MKAPAHRRNVVPVSRRESLRLPYIFGLVAGQRPLWQFVLDRIAAGTGPVAVLGGTTSAVTARQVAQAAVGAMENGTHGTAYPINGYDLSYVELNQIACRLLGRDPEDVKVVPLEAVLPAYEAVDAQTAAAGLEHGVPVVHTAYFQSREAVSDPAETAVLGVRPDDIPAAVEESLRWCVENPVEA</sequence>
<dbReference type="EMBL" id="CP060789">
    <property type="protein sequence ID" value="QNP54994.1"/>
    <property type="molecule type" value="Genomic_DNA"/>
</dbReference>
<protein>
    <submittedName>
        <fullName evidence="1">Uncharacterized protein</fullName>
    </submittedName>
</protein>
<dbReference type="AlphaFoldDB" id="A0A7H0H378"/>
<dbReference type="RefSeq" id="WP_187720130.1">
    <property type="nucleotide sequence ID" value="NZ_BAABBL010000004.1"/>
</dbReference>
<dbReference type="InterPro" id="IPR036291">
    <property type="entry name" value="NAD(P)-bd_dom_sf"/>
</dbReference>
<dbReference type="SUPFAM" id="SSF51735">
    <property type="entry name" value="NAD(P)-binding Rossmann-fold domains"/>
    <property type="match status" value="1"/>
</dbReference>
<gene>
    <name evidence="1" type="ORF">H9L22_11995</name>
</gene>
<keyword evidence="2" id="KW-1185">Reference proteome</keyword>
<name>A0A7H0H378_9ACTN</name>
<dbReference type="Proteomes" id="UP000516117">
    <property type="component" value="Chromosome"/>
</dbReference>
<evidence type="ECO:0000313" key="1">
    <source>
        <dbReference type="EMBL" id="QNP54994.1"/>
    </source>
</evidence>
<reference evidence="1 2" key="1">
    <citation type="submission" date="2020-08" db="EMBL/GenBank/DDBJ databases">
        <title>Genome sequence of Tessaracoccus defluvii JCM 17540T.</title>
        <authorList>
            <person name="Hyun D.-W."/>
            <person name="Bae J.-W."/>
        </authorList>
    </citation>
    <scope>NUCLEOTIDE SEQUENCE [LARGE SCALE GENOMIC DNA]</scope>
    <source>
        <strain evidence="1 2">JCM 17540</strain>
    </source>
</reference>
<dbReference type="KEGG" id="tdf:H9L22_11995"/>
<organism evidence="1 2">
    <name type="scientific">Tessaracoccus defluvii</name>
    <dbReference type="NCBI Taxonomy" id="1285901"/>
    <lineage>
        <taxon>Bacteria</taxon>
        <taxon>Bacillati</taxon>
        <taxon>Actinomycetota</taxon>
        <taxon>Actinomycetes</taxon>
        <taxon>Propionibacteriales</taxon>
        <taxon>Propionibacteriaceae</taxon>
        <taxon>Tessaracoccus</taxon>
    </lineage>
</organism>
<dbReference type="Gene3D" id="3.40.50.720">
    <property type="entry name" value="NAD(P)-binding Rossmann-like Domain"/>
    <property type="match status" value="1"/>
</dbReference>